<dbReference type="PANTHER" id="PTHR38791">
    <property type="entry name" value="ZN(II)2CYS6 TRANSCRIPTION FACTOR (EUROFUNG)-RELATED-RELATED"/>
    <property type="match status" value="1"/>
</dbReference>
<dbReference type="CDD" id="cd00067">
    <property type="entry name" value="GAL4"/>
    <property type="match status" value="1"/>
</dbReference>
<feature type="region of interest" description="Disordered" evidence="2">
    <location>
        <begin position="57"/>
        <end position="119"/>
    </location>
</feature>
<dbReference type="GO" id="GO:0000981">
    <property type="term" value="F:DNA-binding transcription factor activity, RNA polymerase II-specific"/>
    <property type="evidence" value="ECO:0007669"/>
    <property type="project" value="InterPro"/>
</dbReference>
<evidence type="ECO:0000256" key="2">
    <source>
        <dbReference type="SAM" id="MobiDB-lite"/>
    </source>
</evidence>
<evidence type="ECO:0000313" key="4">
    <source>
        <dbReference type="Proteomes" id="UP001301958"/>
    </source>
</evidence>
<reference evidence="3" key="2">
    <citation type="submission" date="2023-05" db="EMBL/GenBank/DDBJ databases">
        <authorList>
            <consortium name="Lawrence Berkeley National Laboratory"/>
            <person name="Steindorff A."/>
            <person name="Hensen N."/>
            <person name="Bonometti L."/>
            <person name="Westerberg I."/>
            <person name="Brannstrom I.O."/>
            <person name="Guillou S."/>
            <person name="Cros-Aarteil S."/>
            <person name="Calhoun S."/>
            <person name="Haridas S."/>
            <person name="Kuo A."/>
            <person name="Mondo S."/>
            <person name="Pangilinan J."/>
            <person name="Riley R."/>
            <person name="Labutti K."/>
            <person name="Andreopoulos B."/>
            <person name="Lipzen A."/>
            <person name="Chen C."/>
            <person name="Yanf M."/>
            <person name="Daum C."/>
            <person name="Ng V."/>
            <person name="Clum A."/>
            <person name="Ohm R."/>
            <person name="Martin F."/>
            <person name="Silar P."/>
            <person name="Natvig D."/>
            <person name="Lalanne C."/>
            <person name="Gautier V."/>
            <person name="Ament-Velasquez S.L."/>
            <person name="Kruys A."/>
            <person name="Hutchinson M.I."/>
            <person name="Powell A.J."/>
            <person name="Barry K."/>
            <person name="Miller A.N."/>
            <person name="Grigoriev I.V."/>
            <person name="Debuchy R."/>
            <person name="Gladieux P."/>
            <person name="Thoren M.H."/>
            <person name="Johannesson H."/>
        </authorList>
    </citation>
    <scope>NUCLEOTIDE SEQUENCE</scope>
    <source>
        <strain evidence="3">CBS 990.96</strain>
    </source>
</reference>
<dbReference type="InterPro" id="IPR001138">
    <property type="entry name" value="Zn2Cys6_DnaBD"/>
</dbReference>
<dbReference type="Pfam" id="PF11951">
    <property type="entry name" value="Fungal_trans_2"/>
    <property type="match status" value="1"/>
</dbReference>
<dbReference type="PANTHER" id="PTHR38791:SF5">
    <property type="entry name" value="TRANSCRIPTION FACTOR DBAG-RELATED"/>
    <property type="match status" value="1"/>
</dbReference>
<accession>A0AAN7H355</accession>
<evidence type="ECO:0008006" key="5">
    <source>
        <dbReference type="Google" id="ProtNLM"/>
    </source>
</evidence>
<feature type="compositionally biased region" description="Low complexity" evidence="2">
    <location>
        <begin position="60"/>
        <end position="100"/>
    </location>
</feature>
<protein>
    <recommendedName>
        <fullName evidence="5">Zn(2)-C6 fungal-type domain-containing protein</fullName>
    </recommendedName>
</protein>
<dbReference type="AlphaFoldDB" id="A0AAN7H355"/>
<name>A0AAN7H355_9PEZI</name>
<dbReference type="GO" id="GO:0008270">
    <property type="term" value="F:zinc ion binding"/>
    <property type="evidence" value="ECO:0007669"/>
    <property type="project" value="InterPro"/>
</dbReference>
<evidence type="ECO:0000313" key="3">
    <source>
        <dbReference type="EMBL" id="KAK4230778.1"/>
    </source>
</evidence>
<dbReference type="EMBL" id="MU865296">
    <property type="protein sequence ID" value="KAK4230778.1"/>
    <property type="molecule type" value="Genomic_DNA"/>
</dbReference>
<gene>
    <name evidence="3" type="ORF">QBC38DRAFT_451807</name>
</gene>
<dbReference type="Proteomes" id="UP001301958">
    <property type="component" value="Unassembled WGS sequence"/>
</dbReference>
<dbReference type="InterPro" id="IPR053175">
    <property type="entry name" value="DHMBA_Reg_Transcription_Factor"/>
</dbReference>
<keyword evidence="1" id="KW-0539">Nucleus</keyword>
<comment type="caution">
    <text evidence="3">The sequence shown here is derived from an EMBL/GenBank/DDBJ whole genome shotgun (WGS) entry which is preliminary data.</text>
</comment>
<organism evidence="3 4">
    <name type="scientific">Podospora fimiseda</name>
    <dbReference type="NCBI Taxonomy" id="252190"/>
    <lineage>
        <taxon>Eukaryota</taxon>
        <taxon>Fungi</taxon>
        <taxon>Dikarya</taxon>
        <taxon>Ascomycota</taxon>
        <taxon>Pezizomycotina</taxon>
        <taxon>Sordariomycetes</taxon>
        <taxon>Sordariomycetidae</taxon>
        <taxon>Sordariales</taxon>
        <taxon>Podosporaceae</taxon>
        <taxon>Podospora</taxon>
    </lineage>
</organism>
<proteinExistence type="predicted"/>
<keyword evidence="4" id="KW-1185">Reference proteome</keyword>
<evidence type="ECO:0000256" key="1">
    <source>
        <dbReference type="ARBA" id="ARBA00023242"/>
    </source>
</evidence>
<dbReference type="InterPro" id="IPR021858">
    <property type="entry name" value="Fun_TF"/>
</dbReference>
<sequence length="581" mass="63631">MSLADGSFSCSPQCDKVRPQCAQCIRVGKPCPGYRDQLSLMFRDESSKVIKRAHAQWGLPAESEPGEPSRSSPTPSASSSSSASSPSSSSSPSSLSPVSAHTAHSSHGFGSPTEARPLVKVERKPPVQNLIRDIPAAVVDKGIQFYLEHYVIGLPDEPRAGQELRGVQWVHAPATRNIMAAVGLAGLANLNGDKEMDTLAQQHYGMALQKMSTSIRGRDISGLDMEVILRAVVMMAMFEVVRGNKTGAPARTHIVGGAAILTSFLPFHKSQSEGLRGLLQLCFSIVASLFSALLLASPEPLNMIPSQPGVQSDTGVLPGPFSQWVSMSINLCSPDDKPSAELIAVIVEFVKLAAYVRSRPFIDGKPETTDFIAKALVIEKQLDDWGRRQTGIWAVVEEGREDKVFPPEAVFEGCYHVYFDMYIARVWNHYRWARTMVNQLLVESVARFPFSSSSIVTPMQRELSQSNLVRLSRDTLVSIPTHYRHPRMNEIQRQVFDKVQGGAVIGIAGIPTLLFEIKVAACAPGIPLRYRTWARGIVETIWLHMGMYQAKVIADLLGKLCELEEARIQSASRVSIKTEGV</sequence>
<reference evidence="3" key="1">
    <citation type="journal article" date="2023" name="Mol. Phylogenet. Evol.">
        <title>Genome-scale phylogeny and comparative genomics of the fungal order Sordariales.</title>
        <authorList>
            <person name="Hensen N."/>
            <person name="Bonometti L."/>
            <person name="Westerberg I."/>
            <person name="Brannstrom I.O."/>
            <person name="Guillou S."/>
            <person name="Cros-Aarteil S."/>
            <person name="Calhoun S."/>
            <person name="Haridas S."/>
            <person name="Kuo A."/>
            <person name="Mondo S."/>
            <person name="Pangilinan J."/>
            <person name="Riley R."/>
            <person name="LaButti K."/>
            <person name="Andreopoulos B."/>
            <person name="Lipzen A."/>
            <person name="Chen C."/>
            <person name="Yan M."/>
            <person name="Daum C."/>
            <person name="Ng V."/>
            <person name="Clum A."/>
            <person name="Steindorff A."/>
            <person name="Ohm R.A."/>
            <person name="Martin F."/>
            <person name="Silar P."/>
            <person name="Natvig D.O."/>
            <person name="Lalanne C."/>
            <person name="Gautier V."/>
            <person name="Ament-Velasquez S.L."/>
            <person name="Kruys A."/>
            <person name="Hutchinson M.I."/>
            <person name="Powell A.J."/>
            <person name="Barry K."/>
            <person name="Miller A.N."/>
            <person name="Grigoriev I.V."/>
            <person name="Debuchy R."/>
            <person name="Gladieux P."/>
            <person name="Hiltunen Thoren M."/>
            <person name="Johannesson H."/>
        </authorList>
    </citation>
    <scope>NUCLEOTIDE SEQUENCE</scope>
    <source>
        <strain evidence="3">CBS 990.96</strain>
    </source>
</reference>